<dbReference type="PANTHER" id="PTHR32060">
    <property type="entry name" value="TAIL-SPECIFIC PROTEASE"/>
    <property type="match status" value="1"/>
</dbReference>
<dbReference type="EMBL" id="ACIP02000004">
    <property type="protein sequence ID" value="EEP27648.1"/>
    <property type="molecule type" value="Genomic_DNA"/>
</dbReference>
<dbReference type="GO" id="GO:0004175">
    <property type="term" value="F:endopeptidase activity"/>
    <property type="evidence" value="ECO:0007669"/>
    <property type="project" value="TreeGrafter"/>
</dbReference>
<dbReference type="eggNOG" id="COG0793">
    <property type="taxonomic scope" value="Bacteria"/>
</dbReference>
<dbReference type="Pfam" id="PF03572">
    <property type="entry name" value="Peptidase_S41"/>
    <property type="match status" value="1"/>
</dbReference>
<name>C4GCE8_9FIRM</name>
<dbReference type="EC" id="3.4.21.-" evidence="9"/>
<keyword evidence="3 5" id="KW-0378">Hydrolase</keyword>
<evidence type="ECO:0000259" key="8">
    <source>
        <dbReference type="PROSITE" id="PS50106"/>
    </source>
</evidence>
<comment type="similarity">
    <text evidence="1 5">Belongs to the peptidase S41A family.</text>
</comment>
<keyword evidence="7" id="KW-0812">Transmembrane</keyword>
<dbReference type="RefSeq" id="WP_006906637.1">
    <property type="nucleotide sequence ID" value="NZ_GG665867.1"/>
</dbReference>
<feature type="region of interest" description="Disordered" evidence="6">
    <location>
        <begin position="415"/>
        <end position="436"/>
    </location>
</feature>
<dbReference type="Gene3D" id="3.90.226.10">
    <property type="entry name" value="2-enoyl-CoA Hydratase, Chain A, domain 1"/>
    <property type="match status" value="1"/>
</dbReference>
<dbReference type="HOGENOM" id="CLU_017295_3_2_9"/>
<dbReference type="SMART" id="SM00228">
    <property type="entry name" value="PDZ"/>
    <property type="match status" value="1"/>
</dbReference>
<feature type="transmembrane region" description="Helical" evidence="7">
    <location>
        <begin position="68"/>
        <end position="93"/>
    </location>
</feature>
<dbReference type="Gene3D" id="3.30.750.44">
    <property type="match status" value="1"/>
</dbReference>
<gene>
    <name evidence="9" type="ORF">GCWU000342_01641</name>
</gene>
<feature type="domain" description="PDZ" evidence="8">
    <location>
        <begin position="155"/>
        <end position="224"/>
    </location>
</feature>
<dbReference type="CDD" id="cd06782">
    <property type="entry name" value="cpPDZ_CPP-like"/>
    <property type="match status" value="1"/>
</dbReference>
<dbReference type="NCBIfam" id="TIGR00225">
    <property type="entry name" value="prc"/>
    <property type="match status" value="1"/>
</dbReference>
<reference evidence="9" key="1">
    <citation type="submission" date="2009-04" db="EMBL/GenBank/DDBJ databases">
        <authorList>
            <person name="Weinstock G."/>
            <person name="Sodergren E."/>
            <person name="Clifton S."/>
            <person name="Fulton L."/>
            <person name="Fulton B."/>
            <person name="Courtney L."/>
            <person name="Fronick C."/>
            <person name="Harrison M."/>
            <person name="Strong C."/>
            <person name="Farmer C."/>
            <person name="Delahaunty K."/>
            <person name="Markovic C."/>
            <person name="Hall O."/>
            <person name="Minx P."/>
            <person name="Tomlinson C."/>
            <person name="Mitreva M."/>
            <person name="Nelson J."/>
            <person name="Hou S."/>
            <person name="Wollam A."/>
            <person name="Pepin K.H."/>
            <person name="Johnson M."/>
            <person name="Bhonagiri V."/>
            <person name="Nash W.E."/>
            <person name="Warren W."/>
            <person name="Chinwalla A."/>
            <person name="Mardis E.R."/>
            <person name="Wilson R.K."/>
        </authorList>
    </citation>
    <scope>NUCLEOTIDE SEQUENCE [LARGE SCALE GENOMIC DNA]</scope>
    <source>
        <strain evidence="9">DSM 14600</strain>
    </source>
</reference>
<dbReference type="InterPro" id="IPR036034">
    <property type="entry name" value="PDZ_sf"/>
</dbReference>
<dbReference type="AlphaFoldDB" id="C4GCE8"/>
<dbReference type="SMART" id="SM00245">
    <property type="entry name" value="TSPc"/>
    <property type="match status" value="1"/>
</dbReference>
<keyword evidence="7" id="KW-1133">Transmembrane helix</keyword>
<dbReference type="SUPFAM" id="SSF50156">
    <property type="entry name" value="PDZ domain-like"/>
    <property type="match status" value="1"/>
</dbReference>
<dbReference type="InterPro" id="IPR001478">
    <property type="entry name" value="PDZ"/>
</dbReference>
<dbReference type="Proteomes" id="UP000003494">
    <property type="component" value="Unassembled WGS sequence"/>
</dbReference>
<protein>
    <submittedName>
        <fullName evidence="9">Peptidase, S41 family</fullName>
        <ecNumber evidence="9">3.4.21.-</ecNumber>
    </submittedName>
</protein>
<comment type="caution">
    <text evidence="9">The sequence shown here is derived from an EMBL/GenBank/DDBJ whole genome shotgun (WGS) entry which is preliminary data.</text>
</comment>
<dbReference type="InterPro" id="IPR004447">
    <property type="entry name" value="Peptidase_S41A"/>
</dbReference>
<proteinExistence type="inferred from homology"/>
<dbReference type="SUPFAM" id="SSF52096">
    <property type="entry name" value="ClpP/crotonase"/>
    <property type="match status" value="1"/>
</dbReference>
<evidence type="ECO:0000256" key="5">
    <source>
        <dbReference type="RuleBase" id="RU004404"/>
    </source>
</evidence>
<feature type="compositionally biased region" description="Basic and acidic residues" evidence="6">
    <location>
        <begin position="1"/>
        <end position="23"/>
    </location>
</feature>
<keyword evidence="7" id="KW-0472">Membrane</keyword>
<evidence type="ECO:0000256" key="4">
    <source>
        <dbReference type="ARBA" id="ARBA00022825"/>
    </source>
</evidence>
<feature type="compositionally biased region" description="Basic and acidic residues" evidence="6">
    <location>
        <begin position="43"/>
        <end position="54"/>
    </location>
</feature>
<dbReference type="InterPro" id="IPR029045">
    <property type="entry name" value="ClpP/crotonase-like_dom_sf"/>
</dbReference>
<dbReference type="PANTHER" id="PTHR32060:SF22">
    <property type="entry name" value="CARBOXYL-TERMINAL-PROCESSING PEPTIDASE 3, CHLOROPLASTIC"/>
    <property type="match status" value="1"/>
</dbReference>
<dbReference type="CDD" id="cd07560">
    <property type="entry name" value="Peptidase_S41_CPP"/>
    <property type="match status" value="1"/>
</dbReference>
<keyword evidence="10" id="KW-1185">Reference proteome</keyword>
<dbReference type="STRING" id="626523.GCWU000342_01641"/>
<evidence type="ECO:0000256" key="3">
    <source>
        <dbReference type="ARBA" id="ARBA00022801"/>
    </source>
</evidence>
<dbReference type="MEROPS" id="S41.004"/>
<dbReference type="InterPro" id="IPR005151">
    <property type="entry name" value="Tail-specific_protease"/>
</dbReference>
<evidence type="ECO:0000313" key="10">
    <source>
        <dbReference type="Proteomes" id="UP000003494"/>
    </source>
</evidence>
<feature type="region of interest" description="Disordered" evidence="6">
    <location>
        <begin position="1"/>
        <end position="63"/>
    </location>
</feature>
<dbReference type="PROSITE" id="PS50106">
    <property type="entry name" value="PDZ"/>
    <property type="match status" value="1"/>
</dbReference>
<dbReference type="InterPro" id="IPR041489">
    <property type="entry name" value="PDZ_6"/>
</dbReference>
<dbReference type="Gene3D" id="2.30.42.10">
    <property type="match status" value="1"/>
</dbReference>
<dbReference type="GO" id="GO:0006508">
    <property type="term" value="P:proteolysis"/>
    <property type="evidence" value="ECO:0007669"/>
    <property type="project" value="UniProtKB-KW"/>
</dbReference>
<evidence type="ECO:0000256" key="7">
    <source>
        <dbReference type="SAM" id="Phobius"/>
    </source>
</evidence>
<sequence length="459" mass="49997">MDEKKQISSEETEGSPRPEEKQTSIDSGEPEGQKQTSIDSGETEGKKALPEKAGRGSRRKARKEKGGSFVRGIFTGALATLLILALVLGISVYSAGKGDSAVNPASYAKLMALEKIIKRYYYQDVDKDAMEKGMYKGIMEAMGDPYTEYYTAREYEDLMASMTGSFVGIGVSMTKTEDGKIKVVTVYDKSPASEAGMVSGDIIEKVGDQSTADLSLEDIVAKVRGQADSRVELTLRRADGSEETLSVARRRIEIPSVSHRMAADGIGYVRIDQFSENTLKEYLAAMDDLKKQGMKGVIFDVRNNPGGMVTSVTDILNHILPEGTSVYMVDKEGKRTDYHTDGKDELKMPIAVLISKDSASAAEIFAGAIRDYHKGTLIGQTTFGKGIVQQTMRLADGSAVKITVSSYYTPNGESIHKKGIQPDVSMEDSDTKSTDTGTYDILKDNEVGRAIELLQDQLK</sequence>
<keyword evidence="4 5" id="KW-0720">Serine protease</keyword>
<dbReference type="GO" id="GO:0008236">
    <property type="term" value="F:serine-type peptidase activity"/>
    <property type="evidence" value="ECO:0007669"/>
    <property type="project" value="UniProtKB-KW"/>
</dbReference>
<evidence type="ECO:0000256" key="6">
    <source>
        <dbReference type="SAM" id="MobiDB-lite"/>
    </source>
</evidence>
<keyword evidence="2 5" id="KW-0645">Protease</keyword>
<evidence type="ECO:0000256" key="2">
    <source>
        <dbReference type="ARBA" id="ARBA00022670"/>
    </source>
</evidence>
<dbReference type="GO" id="GO:0007165">
    <property type="term" value="P:signal transduction"/>
    <property type="evidence" value="ECO:0007669"/>
    <property type="project" value="TreeGrafter"/>
</dbReference>
<organism evidence="9 10">
    <name type="scientific">Shuttleworthella satelles DSM 14600</name>
    <dbReference type="NCBI Taxonomy" id="626523"/>
    <lineage>
        <taxon>Bacteria</taxon>
        <taxon>Bacillati</taxon>
        <taxon>Bacillota</taxon>
        <taxon>Clostridia</taxon>
        <taxon>Lachnospirales</taxon>
        <taxon>Lachnospiraceae</taxon>
        <taxon>Shuttleworthella</taxon>
    </lineage>
</organism>
<evidence type="ECO:0000256" key="1">
    <source>
        <dbReference type="ARBA" id="ARBA00009179"/>
    </source>
</evidence>
<dbReference type="Pfam" id="PF17820">
    <property type="entry name" value="PDZ_6"/>
    <property type="match status" value="1"/>
</dbReference>
<evidence type="ECO:0000313" key="9">
    <source>
        <dbReference type="EMBL" id="EEP27648.1"/>
    </source>
</evidence>
<dbReference type="GO" id="GO:0030288">
    <property type="term" value="C:outer membrane-bounded periplasmic space"/>
    <property type="evidence" value="ECO:0007669"/>
    <property type="project" value="TreeGrafter"/>
</dbReference>
<accession>C4GCE8</accession>